<dbReference type="RefSeq" id="WP_344558931.1">
    <property type="nucleotide sequence ID" value="NZ_BAAATG010000011.1"/>
</dbReference>
<reference evidence="3" key="1">
    <citation type="journal article" date="2019" name="Int. J. Syst. Evol. Microbiol.">
        <title>The Global Catalogue of Microorganisms (GCM) 10K type strain sequencing project: providing services to taxonomists for standard genome sequencing and annotation.</title>
        <authorList>
            <consortium name="The Broad Institute Genomics Platform"/>
            <consortium name="The Broad Institute Genome Sequencing Center for Infectious Disease"/>
            <person name="Wu L."/>
            <person name="Ma J."/>
        </authorList>
    </citation>
    <scope>NUCLEOTIDE SEQUENCE [LARGE SCALE GENOMIC DNA]</scope>
    <source>
        <strain evidence="3">CGMCC 4.7131</strain>
    </source>
</reference>
<organism evidence="2 3">
    <name type="scientific">Streptomyces atrovirens</name>
    <dbReference type="NCBI Taxonomy" id="285556"/>
    <lineage>
        <taxon>Bacteria</taxon>
        <taxon>Bacillati</taxon>
        <taxon>Actinomycetota</taxon>
        <taxon>Actinomycetes</taxon>
        <taxon>Kitasatosporales</taxon>
        <taxon>Streptomycetaceae</taxon>
        <taxon>Streptomyces</taxon>
    </lineage>
</organism>
<evidence type="ECO:0000256" key="1">
    <source>
        <dbReference type="SAM" id="MobiDB-lite"/>
    </source>
</evidence>
<keyword evidence="3" id="KW-1185">Reference proteome</keyword>
<proteinExistence type="predicted"/>
<sequence>MSETAVRVFSGERRASAGVKDPADEDTLDNEGVVKSEDAWQTLLDAVTKSLDSKGADAE</sequence>
<name>A0ABW0E2Y1_9ACTN</name>
<comment type="caution">
    <text evidence="2">The sequence shown here is derived from an EMBL/GenBank/DDBJ whole genome shotgun (WGS) entry which is preliminary data.</text>
</comment>
<feature type="region of interest" description="Disordered" evidence="1">
    <location>
        <begin position="1"/>
        <end position="34"/>
    </location>
</feature>
<evidence type="ECO:0000313" key="3">
    <source>
        <dbReference type="Proteomes" id="UP001596035"/>
    </source>
</evidence>
<evidence type="ECO:0008006" key="4">
    <source>
        <dbReference type="Google" id="ProtNLM"/>
    </source>
</evidence>
<dbReference type="EMBL" id="JBHSKN010000027">
    <property type="protein sequence ID" value="MFC5243948.1"/>
    <property type="molecule type" value="Genomic_DNA"/>
</dbReference>
<accession>A0ABW0E2Y1</accession>
<gene>
    <name evidence="2" type="ORF">ACFPWV_29215</name>
</gene>
<dbReference type="Proteomes" id="UP001596035">
    <property type="component" value="Unassembled WGS sequence"/>
</dbReference>
<protein>
    <recommendedName>
        <fullName evidence="4">DUF397 domain-containing protein</fullName>
    </recommendedName>
</protein>
<evidence type="ECO:0000313" key="2">
    <source>
        <dbReference type="EMBL" id="MFC5243948.1"/>
    </source>
</evidence>